<dbReference type="EMBL" id="JBJUIK010000011">
    <property type="protein sequence ID" value="KAL3514403.1"/>
    <property type="molecule type" value="Genomic_DNA"/>
</dbReference>
<keyword evidence="14 21" id="KW-0067">ATP-binding</keyword>
<evidence type="ECO:0000259" key="23">
    <source>
        <dbReference type="PROSITE" id="PS50011"/>
    </source>
</evidence>
<dbReference type="GO" id="GO:0004674">
    <property type="term" value="F:protein serine/threonine kinase activity"/>
    <property type="evidence" value="ECO:0007669"/>
    <property type="project" value="UniProtKB-KW"/>
</dbReference>
<comment type="caution">
    <text evidence="24">The sequence shown here is derived from an EMBL/GenBank/DDBJ whole genome shotgun (WGS) entry which is preliminary data.</text>
</comment>
<accession>A0ABD2Z5J4</accession>
<evidence type="ECO:0000256" key="16">
    <source>
        <dbReference type="ARBA" id="ARBA00023136"/>
    </source>
</evidence>
<keyword evidence="9 22" id="KW-0812">Transmembrane</keyword>
<name>A0ABD2Z5J4_9GENT</name>
<evidence type="ECO:0000256" key="4">
    <source>
        <dbReference type="ARBA" id="ARBA00022475"/>
    </source>
</evidence>
<evidence type="ECO:0000256" key="10">
    <source>
        <dbReference type="ARBA" id="ARBA00022729"/>
    </source>
</evidence>
<dbReference type="InterPro" id="IPR003591">
    <property type="entry name" value="Leu-rich_rpt_typical-subtyp"/>
</dbReference>
<dbReference type="InterPro" id="IPR008271">
    <property type="entry name" value="Ser/Thr_kinase_AS"/>
</dbReference>
<dbReference type="GO" id="GO:0006952">
    <property type="term" value="P:defense response"/>
    <property type="evidence" value="ECO:0007669"/>
    <property type="project" value="UniProtKB-ARBA"/>
</dbReference>
<evidence type="ECO:0000256" key="17">
    <source>
        <dbReference type="ARBA" id="ARBA00023170"/>
    </source>
</evidence>
<dbReference type="FunFam" id="3.80.10.10:FF:000470">
    <property type="entry name" value="LRR receptor-like serine/threonine-protein kinase RPK2"/>
    <property type="match status" value="1"/>
</dbReference>
<evidence type="ECO:0000256" key="18">
    <source>
        <dbReference type="ARBA" id="ARBA00023180"/>
    </source>
</evidence>
<evidence type="ECO:0000256" key="5">
    <source>
        <dbReference type="ARBA" id="ARBA00022527"/>
    </source>
</evidence>
<keyword evidence="25" id="KW-1185">Reference proteome</keyword>
<evidence type="ECO:0000313" key="24">
    <source>
        <dbReference type="EMBL" id="KAL3514403.1"/>
    </source>
</evidence>
<evidence type="ECO:0000256" key="9">
    <source>
        <dbReference type="ARBA" id="ARBA00022692"/>
    </source>
</evidence>
<evidence type="ECO:0000256" key="1">
    <source>
        <dbReference type="ARBA" id="ARBA00004251"/>
    </source>
</evidence>
<dbReference type="GO" id="GO:0051707">
    <property type="term" value="P:response to other organism"/>
    <property type="evidence" value="ECO:0007669"/>
    <property type="project" value="UniProtKB-ARBA"/>
</dbReference>
<protein>
    <recommendedName>
        <fullName evidence="3">non-specific serine/threonine protein kinase</fullName>
        <ecNumber evidence="3">2.7.11.1</ecNumber>
    </recommendedName>
</protein>
<feature type="transmembrane region" description="Helical" evidence="22">
    <location>
        <begin position="12"/>
        <end position="35"/>
    </location>
</feature>
<feature type="domain" description="Protein kinase" evidence="23">
    <location>
        <begin position="702"/>
        <end position="999"/>
    </location>
</feature>
<evidence type="ECO:0000256" key="3">
    <source>
        <dbReference type="ARBA" id="ARBA00012513"/>
    </source>
</evidence>
<keyword evidence="11" id="KW-0677">Repeat</keyword>
<dbReference type="InterPro" id="IPR001611">
    <property type="entry name" value="Leu-rich_rpt"/>
</dbReference>
<gene>
    <name evidence="24" type="ORF">ACH5RR_027120</name>
</gene>
<dbReference type="Gene3D" id="3.80.10.10">
    <property type="entry name" value="Ribonuclease Inhibitor"/>
    <property type="match status" value="4"/>
</dbReference>
<dbReference type="InterPro" id="IPR011009">
    <property type="entry name" value="Kinase-like_dom_sf"/>
</dbReference>
<dbReference type="Pfam" id="PF13855">
    <property type="entry name" value="LRR_8"/>
    <property type="match status" value="2"/>
</dbReference>
<keyword evidence="7" id="KW-0433">Leucine-rich repeat</keyword>
<dbReference type="Pfam" id="PF08263">
    <property type="entry name" value="LRRNT_2"/>
    <property type="match status" value="1"/>
</dbReference>
<comment type="similarity">
    <text evidence="2">Belongs to the protein kinase superfamily. Ser/Thr protein kinase family.</text>
</comment>
<evidence type="ECO:0000256" key="19">
    <source>
        <dbReference type="ARBA" id="ARBA00047899"/>
    </source>
</evidence>
<dbReference type="PROSITE" id="PS00107">
    <property type="entry name" value="PROTEIN_KINASE_ATP"/>
    <property type="match status" value="1"/>
</dbReference>
<keyword evidence="5" id="KW-0723">Serine/threonine-protein kinase</keyword>
<keyword evidence="15 22" id="KW-1133">Transmembrane helix</keyword>
<keyword evidence="4" id="KW-1003">Cell membrane</keyword>
<keyword evidence="17" id="KW-0675">Receptor</keyword>
<dbReference type="PANTHER" id="PTHR27008:SF357">
    <property type="entry name" value="PROTEIN KINASE DOMAIN-CONTAINING PROTEIN"/>
    <property type="match status" value="1"/>
</dbReference>
<evidence type="ECO:0000256" key="8">
    <source>
        <dbReference type="ARBA" id="ARBA00022679"/>
    </source>
</evidence>
<dbReference type="InterPro" id="IPR032675">
    <property type="entry name" value="LRR_dom_sf"/>
</dbReference>
<feature type="transmembrane region" description="Helical" evidence="22">
    <location>
        <begin position="646"/>
        <end position="669"/>
    </location>
</feature>
<evidence type="ECO:0000256" key="6">
    <source>
        <dbReference type="ARBA" id="ARBA00022553"/>
    </source>
</evidence>
<dbReference type="GO" id="GO:0005524">
    <property type="term" value="F:ATP binding"/>
    <property type="evidence" value="ECO:0007669"/>
    <property type="project" value="UniProtKB-UniRule"/>
</dbReference>
<dbReference type="InterPro" id="IPR013210">
    <property type="entry name" value="LRR_N_plant-typ"/>
</dbReference>
<keyword evidence="10" id="KW-0732">Signal</keyword>
<dbReference type="FunFam" id="3.30.200.20:FF:000432">
    <property type="entry name" value="LRR receptor-like serine/threonine-protein kinase EFR"/>
    <property type="match status" value="1"/>
</dbReference>
<dbReference type="GO" id="GO:0005886">
    <property type="term" value="C:plasma membrane"/>
    <property type="evidence" value="ECO:0007669"/>
    <property type="project" value="UniProtKB-SubCell"/>
</dbReference>
<dbReference type="SUPFAM" id="SSF56112">
    <property type="entry name" value="Protein kinase-like (PK-like)"/>
    <property type="match status" value="1"/>
</dbReference>
<evidence type="ECO:0000256" key="21">
    <source>
        <dbReference type="PROSITE-ProRule" id="PRU10141"/>
    </source>
</evidence>
<evidence type="ECO:0000256" key="7">
    <source>
        <dbReference type="ARBA" id="ARBA00022614"/>
    </source>
</evidence>
<dbReference type="GO" id="GO:0051606">
    <property type="term" value="P:detection of stimulus"/>
    <property type="evidence" value="ECO:0007669"/>
    <property type="project" value="UniProtKB-ARBA"/>
</dbReference>
<dbReference type="FunFam" id="3.80.10.10:FF:000288">
    <property type="entry name" value="LRR receptor-like serine/threonine-protein kinase EFR"/>
    <property type="match status" value="1"/>
</dbReference>
<evidence type="ECO:0000256" key="11">
    <source>
        <dbReference type="ARBA" id="ARBA00022737"/>
    </source>
</evidence>
<comment type="subcellular location">
    <subcellularLocation>
        <location evidence="1">Cell membrane</location>
        <topology evidence="1">Single-pass type I membrane protein</topology>
    </subcellularLocation>
</comment>
<evidence type="ECO:0000256" key="22">
    <source>
        <dbReference type="SAM" id="Phobius"/>
    </source>
</evidence>
<feature type="binding site" evidence="21">
    <location>
        <position position="730"/>
    </location>
    <ligand>
        <name>ATP</name>
        <dbReference type="ChEBI" id="CHEBI:30616"/>
    </ligand>
</feature>
<dbReference type="PANTHER" id="PTHR27008">
    <property type="entry name" value="OS04G0122200 PROTEIN"/>
    <property type="match status" value="1"/>
</dbReference>
<dbReference type="AlphaFoldDB" id="A0ABD2Z5J4"/>
<evidence type="ECO:0000256" key="20">
    <source>
        <dbReference type="ARBA" id="ARBA00048679"/>
    </source>
</evidence>
<proteinExistence type="inferred from homology"/>
<keyword evidence="16 22" id="KW-0472">Membrane</keyword>
<dbReference type="PROSITE" id="PS00108">
    <property type="entry name" value="PROTEIN_KINASE_ST"/>
    <property type="match status" value="1"/>
</dbReference>
<dbReference type="CDD" id="cd14066">
    <property type="entry name" value="STKc_IRAK"/>
    <property type="match status" value="1"/>
</dbReference>
<dbReference type="PROSITE" id="PS50011">
    <property type="entry name" value="PROTEIN_KINASE_DOM"/>
    <property type="match status" value="1"/>
</dbReference>
<dbReference type="PRINTS" id="PR00019">
    <property type="entry name" value="LEURICHRPT"/>
</dbReference>
<keyword evidence="8" id="KW-0808">Transferase</keyword>
<keyword evidence="6" id="KW-0597">Phosphoprotein</keyword>
<dbReference type="InterPro" id="IPR051809">
    <property type="entry name" value="Plant_receptor-like_S/T_kinase"/>
</dbReference>
<dbReference type="InterPro" id="IPR017441">
    <property type="entry name" value="Protein_kinase_ATP_BS"/>
</dbReference>
<evidence type="ECO:0000256" key="13">
    <source>
        <dbReference type="ARBA" id="ARBA00022777"/>
    </source>
</evidence>
<sequence>MALKNTLMLKNFAHLVVFFCIGIFVVTESATFSIITDKEALISVKSQISMELSNPLSTWDQESSSPCNWTGVVCNRNGQRVIELDLSGLKLAGSISPHVGNLSSLRSLQMQNNQLTGNLPVEIGRLFHLRTLNASSNSLTGAIPSNISQCKELRILDLMQNQITGEIPEEISQLKELQALNLARNRLFGPFPTSIVNISTLTNLNLGTNSLGGQIPNDMSRLRNLKNLDLTINNFTGTVPPSIYNMSSLVYLALASNNLSGDLPSYVGVTLPNLLGFNFCINKFTGTIPGSLHNLTRIRIIRMAHNLLHGSVPPGLENLPDLEMYNIGFNNIVSSGRNGFSFLESLTNSTRLNFLAIDSNLLEGVIPESIGNLSKVLKKFYLGGNRVYGSIPPSVGQLSGLELLDMSFDSISGEIPQEIGLLEELEVLGLAGNLLSGNIPNSLGNLQKLNKIDLSRNQLFGGIPTTFNKFQNLLSMDLSNNRLNGSIPPEILRLPSLSAFLSLSTNDLSGSLPEEVGFLESVVTIDISDNRLSGVIPKSIGKCKSLEHLLLAKNMLSGQIPDTLGDARGLESLDLSSNQLSGSVPFDLQNLQALQALNLSFNYLEGEVPSGGVFADPSKVHLEGNKKLCLMEFSCRNKPAGRTRRLIVVCTVIAATLAVCFTVAFLFYIRKSKAKVEKTTESFRQEHRMIAYDELRLATNNFNKGNLVGTGSFGSVYKGLLTEGTAVAVKVINTETTGSWKSFIAECAALRHVRHRNLVKLITTCSSIDFKNSDFLALVFEFMSNGSLEDWITGNKRTSNGDRLNVLERLNVAIDIACAINYLHHECEAPVVHCDLKPSNVLLDSDMTAKVGDFGLARLLINNNSGDQPSISYTHTLMGSIGYIPPEYGFGEKPSTAGDVYSFGILLLQLFTGKSPRHESFMEGLSLKKWVEINFPNNIEEVLDQELLFQAIHLYEEGKSINQEIQGDSLIKVMEIGLSCAADSPDKRITMKDALHKLKTAAEAEAEAEAKAQQEKGCLGEA</sequence>
<dbReference type="FunFam" id="1.10.510.10:FF:000358">
    <property type="entry name" value="Putative leucine-rich repeat receptor-like serine/threonine-protein kinase"/>
    <property type="match status" value="1"/>
</dbReference>
<dbReference type="Pfam" id="PF00560">
    <property type="entry name" value="LRR_1"/>
    <property type="match status" value="5"/>
</dbReference>
<dbReference type="Proteomes" id="UP001630127">
    <property type="component" value="Unassembled WGS sequence"/>
</dbReference>
<organism evidence="24 25">
    <name type="scientific">Cinchona calisaya</name>
    <dbReference type="NCBI Taxonomy" id="153742"/>
    <lineage>
        <taxon>Eukaryota</taxon>
        <taxon>Viridiplantae</taxon>
        <taxon>Streptophyta</taxon>
        <taxon>Embryophyta</taxon>
        <taxon>Tracheophyta</taxon>
        <taxon>Spermatophyta</taxon>
        <taxon>Magnoliopsida</taxon>
        <taxon>eudicotyledons</taxon>
        <taxon>Gunneridae</taxon>
        <taxon>Pentapetalae</taxon>
        <taxon>asterids</taxon>
        <taxon>lamiids</taxon>
        <taxon>Gentianales</taxon>
        <taxon>Rubiaceae</taxon>
        <taxon>Cinchonoideae</taxon>
        <taxon>Cinchoneae</taxon>
        <taxon>Cinchona</taxon>
    </lineage>
</organism>
<keyword evidence="13" id="KW-0418">Kinase</keyword>
<evidence type="ECO:0000256" key="14">
    <source>
        <dbReference type="ARBA" id="ARBA00022840"/>
    </source>
</evidence>
<comment type="catalytic activity">
    <reaction evidence="20">
        <text>L-seryl-[protein] + ATP = O-phospho-L-seryl-[protein] + ADP + H(+)</text>
        <dbReference type="Rhea" id="RHEA:17989"/>
        <dbReference type="Rhea" id="RHEA-COMP:9863"/>
        <dbReference type="Rhea" id="RHEA-COMP:11604"/>
        <dbReference type="ChEBI" id="CHEBI:15378"/>
        <dbReference type="ChEBI" id="CHEBI:29999"/>
        <dbReference type="ChEBI" id="CHEBI:30616"/>
        <dbReference type="ChEBI" id="CHEBI:83421"/>
        <dbReference type="ChEBI" id="CHEBI:456216"/>
        <dbReference type="EC" id="2.7.11.1"/>
    </reaction>
</comment>
<dbReference type="FunFam" id="3.80.10.10:FF:000101">
    <property type="entry name" value="LRR receptor-like serine/threonine-protein kinase ERECTA"/>
    <property type="match status" value="1"/>
</dbReference>
<dbReference type="Pfam" id="PF00069">
    <property type="entry name" value="Pkinase"/>
    <property type="match status" value="1"/>
</dbReference>
<evidence type="ECO:0000256" key="15">
    <source>
        <dbReference type="ARBA" id="ARBA00022989"/>
    </source>
</evidence>
<dbReference type="SMART" id="SM00220">
    <property type="entry name" value="S_TKc"/>
    <property type="match status" value="1"/>
</dbReference>
<keyword evidence="18" id="KW-0325">Glycoprotein</keyword>
<dbReference type="EC" id="2.7.11.1" evidence="3"/>
<evidence type="ECO:0000313" key="25">
    <source>
        <dbReference type="Proteomes" id="UP001630127"/>
    </source>
</evidence>
<comment type="catalytic activity">
    <reaction evidence="19">
        <text>L-threonyl-[protein] + ATP = O-phospho-L-threonyl-[protein] + ADP + H(+)</text>
        <dbReference type="Rhea" id="RHEA:46608"/>
        <dbReference type="Rhea" id="RHEA-COMP:11060"/>
        <dbReference type="Rhea" id="RHEA-COMP:11605"/>
        <dbReference type="ChEBI" id="CHEBI:15378"/>
        <dbReference type="ChEBI" id="CHEBI:30013"/>
        <dbReference type="ChEBI" id="CHEBI:30616"/>
        <dbReference type="ChEBI" id="CHEBI:61977"/>
        <dbReference type="ChEBI" id="CHEBI:456216"/>
        <dbReference type="EC" id="2.7.11.1"/>
    </reaction>
</comment>
<dbReference type="SUPFAM" id="SSF52058">
    <property type="entry name" value="L domain-like"/>
    <property type="match status" value="2"/>
</dbReference>
<reference evidence="24 25" key="1">
    <citation type="submission" date="2024-11" db="EMBL/GenBank/DDBJ databases">
        <title>A near-complete genome assembly of Cinchona calisaya.</title>
        <authorList>
            <person name="Lian D.C."/>
            <person name="Zhao X.W."/>
            <person name="Wei L."/>
        </authorList>
    </citation>
    <scope>NUCLEOTIDE SEQUENCE [LARGE SCALE GENOMIC DNA]</scope>
    <source>
        <tissue evidence="24">Nenye</tissue>
    </source>
</reference>
<keyword evidence="12 21" id="KW-0547">Nucleotide-binding</keyword>
<dbReference type="SMART" id="SM00369">
    <property type="entry name" value="LRR_TYP"/>
    <property type="match status" value="5"/>
</dbReference>
<dbReference type="Gene3D" id="3.30.200.20">
    <property type="entry name" value="Phosphorylase Kinase, domain 1"/>
    <property type="match status" value="1"/>
</dbReference>
<dbReference type="InterPro" id="IPR000719">
    <property type="entry name" value="Prot_kinase_dom"/>
</dbReference>
<evidence type="ECO:0000256" key="2">
    <source>
        <dbReference type="ARBA" id="ARBA00008684"/>
    </source>
</evidence>
<dbReference type="Gene3D" id="1.10.510.10">
    <property type="entry name" value="Transferase(Phosphotransferase) domain 1"/>
    <property type="match status" value="1"/>
</dbReference>
<evidence type="ECO:0000256" key="12">
    <source>
        <dbReference type="ARBA" id="ARBA00022741"/>
    </source>
</evidence>